<evidence type="ECO:0000256" key="1">
    <source>
        <dbReference type="ARBA" id="ARBA00004442"/>
    </source>
</evidence>
<name>A0A1T5E0R1_9BACT</name>
<dbReference type="STRING" id="651661.SAMN05660293_02063"/>
<dbReference type="Pfam" id="PF14322">
    <property type="entry name" value="SusD-like_3"/>
    <property type="match status" value="1"/>
</dbReference>
<evidence type="ECO:0000256" key="2">
    <source>
        <dbReference type="ARBA" id="ARBA00006275"/>
    </source>
</evidence>
<evidence type="ECO:0000256" key="4">
    <source>
        <dbReference type="ARBA" id="ARBA00023136"/>
    </source>
</evidence>
<dbReference type="Gene3D" id="1.25.40.390">
    <property type="match status" value="1"/>
</dbReference>
<evidence type="ECO:0000256" key="3">
    <source>
        <dbReference type="ARBA" id="ARBA00022729"/>
    </source>
</evidence>
<sequence length="542" mass="61356">MKSIFNFRPVHVLAGTLLAILSSCNDFLEKEPLNAVSELVVWNDVPLVEAFVNETYATMRTGWPNHSSLSVTSDESFARERDGAHLIQRGQITPSNLGHLNWAWGHYYAIITKSNIFFEKLQGANLDLLKAADEKRVNRMTGEMKFLRAFSYFRLAAFFGGVPLVENVFGLEDEFSIEKSSYDEITAYVVKELDEAAALLPLTHDVANKGRITKGACLAIKSRALLYAASPLHNTSNDKAKWQAAADAAKAVIDLKLYSLYPEYSKVFTVPFNSEMIWEKVMNNDVLRQETIERYFFPNGSGGHAVTVPTHQQAETYETKNGLLPKDDPSYKLEKFWENRDPRFYDTILYDGAPWKGRQIEVFLPKGMDSNQGNEGWNASYTGYYTKKFVNESINGPGATNSSSPNWPYARYAEILLNYAEALYNLGDEAGAREYINQVRARESVKMPAVKDSGVKLLARIQNERRVELYLEEHRFFDMRRWKLTVPANTSLLKMNVELAAGKKTYSFSPVIQFALPANTYLLPIPQDEINKSAVLEQNPGY</sequence>
<dbReference type="AlphaFoldDB" id="A0A1T5E0R1"/>
<dbReference type="GO" id="GO:0009279">
    <property type="term" value="C:cell outer membrane"/>
    <property type="evidence" value="ECO:0007669"/>
    <property type="project" value="UniProtKB-SubCell"/>
</dbReference>
<dbReference type="InterPro" id="IPR012944">
    <property type="entry name" value="SusD_RagB_dom"/>
</dbReference>
<comment type="similarity">
    <text evidence="2">Belongs to the SusD family.</text>
</comment>
<dbReference type="SUPFAM" id="SSF48452">
    <property type="entry name" value="TPR-like"/>
    <property type="match status" value="1"/>
</dbReference>
<dbReference type="RefSeq" id="WP_082214579.1">
    <property type="nucleotide sequence ID" value="NZ_FUZA01000002.1"/>
</dbReference>
<keyword evidence="3" id="KW-0732">Signal</keyword>
<keyword evidence="9" id="KW-1185">Reference proteome</keyword>
<evidence type="ECO:0000259" key="6">
    <source>
        <dbReference type="Pfam" id="PF07980"/>
    </source>
</evidence>
<dbReference type="OrthoDB" id="621018at2"/>
<feature type="domain" description="RagB/SusD" evidence="6">
    <location>
        <begin position="275"/>
        <end position="542"/>
    </location>
</feature>
<comment type="subcellular location">
    <subcellularLocation>
        <location evidence="1">Cell outer membrane</location>
    </subcellularLocation>
</comment>
<feature type="domain" description="SusD-like N-terminal" evidence="7">
    <location>
        <begin position="26"/>
        <end position="225"/>
    </location>
</feature>
<accession>A0A1T5E0R1</accession>
<evidence type="ECO:0000313" key="8">
    <source>
        <dbReference type="EMBL" id="SKB77449.1"/>
    </source>
</evidence>
<dbReference type="CDD" id="cd08977">
    <property type="entry name" value="SusD"/>
    <property type="match status" value="1"/>
</dbReference>
<dbReference type="InterPro" id="IPR011990">
    <property type="entry name" value="TPR-like_helical_dom_sf"/>
</dbReference>
<protein>
    <submittedName>
        <fullName evidence="8">Starch-binding associating with outer membrane</fullName>
    </submittedName>
</protein>
<evidence type="ECO:0000256" key="5">
    <source>
        <dbReference type="ARBA" id="ARBA00023237"/>
    </source>
</evidence>
<dbReference type="Pfam" id="PF07980">
    <property type="entry name" value="SusD_RagB"/>
    <property type="match status" value="1"/>
</dbReference>
<dbReference type="EMBL" id="FUZA01000002">
    <property type="protein sequence ID" value="SKB77449.1"/>
    <property type="molecule type" value="Genomic_DNA"/>
</dbReference>
<organism evidence="8 9">
    <name type="scientific">Dyadobacter psychrophilus</name>
    <dbReference type="NCBI Taxonomy" id="651661"/>
    <lineage>
        <taxon>Bacteria</taxon>
        <taxon>Pseudomonadati</taxon>
        <taxon>Bacteroidota</taxon>
        <taxon>Cytophagia</taxon>
        <taxon>Cytophagales</taxon>
        <taxon>Spirosomataceae</taxon>
        <taxon>Dyadobacter</taxon>
    </lineage>
</organism>
<keyword evidence="4" id="KW-0472">Membrane</keyword>
<dbReference type="PROSITE" id="PS51257">
    <property type="entry name" value="PROKAR_LIPOPROTEIN"/>
    <property type="match status" value="1"/>
</dbReference>
<evidence type="ECO:0000259" key="7">
    <source>
        <dbReference type="Pfam" id="PF14322"/>
    </source>
</evidence>
<reference evidence="9" key="1">
    <citation type="submission" date="2017-02" db="EMBL/GenBank/DDBJ databases">
        <authorList>
            <person name="Varghese N."/>
            <person name="Submissions S."/>
        </authorList>
    </citation>
    <scope>NUCLEOTIDE SEQUENCE [LARGE SCALE GENOMIC DNA]</scope>
    <source>
        <strain evidence="9">DSM 22270</strain>
    </source>
</reference>
<evidence type="ECO:0000313" key="9">
    <source>
        <dbReference type="Proteomes" id="UP000190897"/>
    </source>
</evidence>
<dbReference type="Proteomes" id="UP000190897">
    <property type="component" value="Unassembled WGS sequence"/>
</dbReference>
<gene>
    <name evidence="8" type="ORF">SAMN05660293_02063</name>
</gene>
<dbReference type="InterPro" id="IPR033985">
    <property type="entry name" value="SusD-like_N"/>
</dbReference>
<proteinExistence type="inferred from homology"/>
<keyword evidence="5" id="KW-0998">Cell outer membrane</keyword>